<proteinExistence type="predicted"/>
<gene>
    <name evidence="2" type="ORF">PMAYCL1PPCAC_19236</name>
</gene>
<feature type="region of interest" description="Disordered" evidence="1">
    <location>
        <begin position="306"/>
        <end position="347"/>
    </location>
</feature>
<dbReference type="EMBL" id="BTRK01000004">
    <property type="protein sequence ID" value="GMR49041.1"/>
    <property type="molecule type" value="Genomic_DNA"/>
</dbReference>
<evidence type="ECO:0000256" key="1">
    <source>
        <dbReference type="SAM" id="MobiDB-lite"/>
    </source>
</evidence>
<feature type="non-terminal residue" evidence="2">
    <location>
        <position position="1"/>
    </location>
</feature>
<feature type="compositionally biased region" description="Gly residues" evidence="1">
    <location>
        <begin position="318"/>
        <end position="334"/>
    </location>
</feature>
<sequence>VVTIRRIGTMSDSERSNTNAEEPERNDQTTTDGDVAGSSVSSTTRSSSRLSSSASAIEQRDLRSSNATAVVDASSPIGSPSSKRTRKQRVSYTPVVATPKQASLRSAKRSTGEDNEQEDQPTSSRASRPKRTSTAGTPTATIKKVPNSAKRKSSGDADVQGEKRIRGESSGSLELTLIETILLKPFFVNGSGGAASITSDEVPVNVLKSDKLPGMEIWNEQTYVDSGYSLDKKTSLVEVFADREVDRVVAYVLHKPNPYILVKLAMKKNETTVRVKDVVLAVNCPLATRLFPKAFETYMTRMATPNLPAGAGTQDGPSGSGMGAGTDDGPGGSGPSPYGRPSRRSKI</sequence>
<feature type="compositionally biased region" description="Polar residues" evidence="1">
    <location>
        <begin position="120"/>
        <end position="140"/>
    </location>
</feature>
<keyword evidence="3" id="KW-1185">Reference proteome</keyword>
<evidence type="ECO:0000313" key="2">
    <source>
        <dbReference type="EMBL" id="GMR49041.1"/>
    </source>
</evidence>
<name>A0AAN5CQX2_9BILA</name>
<accession>A0AAN5CQX2</accession>
<protein>
    <submittedName>
        <fullName evidence="2">Uncharacterized protein</fullName>
    </submittedName>
</protein>
<comment type="caution">
    <text evidence="2">The sequence shown here is derived from an EMBL/GenBank/DDBJ whole genome shotgun (WGS) entry which is preliminary data.</text>
</comment>
<reference evidence="3" key="1">
    <citation type="submission" date="2022-10" db="EMBL/GenBank/DDBJ databases">
        <title>Genome assembly of Pristionchus species.</title>
        <authorList>
            <person name="Yoshida K."/>
            <person name="Sommer R.J."/>
        </authorList>
    </citation>
    <scope>NUCLEOTIDE SEQUENCE [LARGE SCALE GENOMIC DNA]</scope>
    <source>
        <strain evidence="3">RS5460</strain>
    </source>
</reference>
<dbReference type="Proteomes" id="UP001328107">
    <property type="component" value="Unassembled WGS sequence"/>
</dbReference>
<feature type="region of interest" description="Disordered" evidence="1">
    <location>
        <begin position="1"/>
        <end position="168"/>
    </location>
</feature>
<organism evidence="2 3">
    <name type="scientific">Pristionchus mayeri</name>
    <dbReference type="NCBI Taxonomy" id="1317129"/>
    <lineage>
        <taxon>Eukaryota</taxon>
        <taxon>Metazoa</taxon>
        <taxon>Ecdysozoa</taxon>
        <taxon>Nematoda</taxon>
        <taxon>Chromadorea</taxon>
        <taxon>Rhabditida</taxon>
        <taxon>Rhabditina</taxon>
        <taxon>Diplogasteromorpha</taxon>
        <taxon>Diplogasteroidea</taxon>
        <taxon>Neodiplogasteridae</taxon>
        <taxon>Pristionchus</taxon>
    </lineage>
</organism>
<evidence type="ECO:0000313" key="3">
    <source>
        <dbReference type="Proteomes" id="UP001328107"/>
    </source>
</evidence>
<dbReference type="AlphaFoldDB" id="A0AAN5CQX2"/>
<feature type="compositionally biased region" description="Low complexity" evidence="1">
    <location>
        <begin position="38"/>
        <end position="56"/>
    </location>
</feature>